<dbReference type="GO" id="GO:0016020">
    <property type="term" value="C:membrane"/>
    <property type="evidence" value="ECO:0007669"/>
    <property type="project" value="InterPro"/>
</dbReference>
<dbReference type="AlphaFoldDB" id="A0A9N8W100"/>
<feature type="transmembrane region" description="Helical" evidence="5">
    <location>
        <begin position="169"/>
        <end position="192"/>
    </location>
</feature>
<organism evidence="6 7">
    <name type="scientific">Dentiscutata erythropus</name>
    <dbReference type="NCBI Taxonomy" id="1348616"/>
    <lineage>
        <taxon>Eukaryota</taxon>
        <taxon>Fungi</taxon>
        <taxon>Fungi incertae sedis</taxon>
        <taxon>Mucoromycota</taxon>
        <taxon>Glomeromycotina</taxon>
        <taxon>Glomeromycetes</taxon>
        <taxon>Diversisporales</taxon>
        <taxon>Gigasporaceae</taxon>
        <taxon>Dentiscutata</taxon>
    </lineage>
</organism>
<evidence type="ECO:0000256" key="1">
    <source>
        <dbReference type="ARBA" id="ARBA00004127"/>
    </source>
</evidence>
<proteinExistence type="predicted"/>
<evidence type="ECO:0000256" key="2">
    <source>
        <dbReference type="ARBA" id="ARBA00022692"/>
    </source>
</evidence>
<reference evidence="6" key="1">
    <citation type="submission" date="2021-06" db="EMBL/GenBank/DDBJ databases">
        <authorList>
            <person name="Kallberg Y."/>
            <person name="Tangrot J."/>
            <person name="Rosling A."/>
        </authorList>
    </citation>
    <scope>NUCLEOTIDE SEQUENCE</scope>
    <source>
        <strain evidence="6">MA453B</strain>
    </source>
</reference>
<dbReference type="Proteomes" id="UP000789405">
    <property type="component" value="Unassembled WGS sequence"/>
</dbReference>
<keyword evidence="4 5" id="KW-0472">Membrane</keyword>
<feature type="transmembrane region" description="Helical" evidence="5">
    <location>
        <begin position="212"/>
        <end position="232"/>
    </location>
</feature>
<dbReference type="GO" id="GO:0012505">
    <property type="term" value="C:endomembrane system"/>
    <property type="evidence" value="ECO:0007669"/>
    <property type="project" value="UniProtKB-SubCell"/>
</dbReference>
<feature type="transmembrane region" description="Helical" evidence="5">
    <location>
        <begin position="27"/>
        <end position="49"/>
    </location>
</feature>
<name>A0A9N8W100_9GLOM</name>
<gene>
    <name evidence="6" type="ORF">DERYTH_LOCUS1567</name>
</gene>
<evidence type="ECO:0000256" key="4">
    <source>
        <dbReference type="ARBA" id="ARBA00023136"/>
    </source>
</evidence>
<evidence type="ECO:0000256" key="5">
    <source>
        <dbReference type="SAM" id="Phobius"/>
    </source>
</evidence>
<dbReference type="InterPro" id="IPR006838">
    <property type="entry name" value="ADTRP_AIG1"/>
</dbReference>
<protein>
    <submittedName>
        <fullName evidence="6">21220_t:CDS:1</fullName>
    </submittedName>
</protein>
<feature type="transmembrane region" description="Helical" evidence="5">
    <location>
        <begin position="102"/>
        <end position="127"/>
    </location>
</feature>
<dbReference type="PANTHER" id="PTHR12242">
    <property type="entry name" value="OS02G0130600 PROTEIN-RELATED"/>
    <property type="match status" value="1"/>
</dbReference>
<evidence type="ECO:0000313" key="7">
    <source>
        <dbReference type="Proteomes" id="UP000789405"/>
    </source>
</evidence>
<keyword evidence="2 5" id="KW-0812">Transmembrane</keyword>
<dbReference type="OrthoDB" id="419711at2759"/>
<comment type="subcellular location">
    <subcellularLocation>
        <location evidence="1">Endomembrane system</location>
        <topology evidence="1">Multi-pass membrane protein</topology>
    </subcellularLocation>
</comment>
<sequence length="261" mass="31237">MNFFHWGEFDPHLTVNSWFVSPKILKIFRLVVAIYSWIILIGELLDYALREHFLAQYGFENDAECFLCYFTILSYIGQTVYFTAAAFYSIRSNSLEKFSKLHNFLFWILYHTVVHYHVLIVFVYWTLLSSTFIQENNPWYIWWLSVSVHGLEFVTMLIELFLNRQVMKISFIFITIFIQVLYMLETFLIYYTHGFWIYDFLDWHSGSPAAVSLRYIGFLIFFIVCFFLVYGLHTLRDYIGRKHNSKESSENVSDLPMSTIQ</sequence>
<evidence type="ECO:0000256" key="3">
    <source>
        <dbReference type="ARBA" id="ARBA00022989"/>
    </source>
</evidence>
<feature type="transmembrane region" description="Helical" evidence="5">
    <location>
        <begin position="69"/>
        <end position="90"/>
    </location>
</feature>
<keyword evidence="7" id="KW-1185">Reference proteome</keyword>
<feature type="transmembrane region" description="Helical" evidence="5">
    <location>
        <begin position="139"/>
        <end position="162"/>
    </location>
</feature>
<dbReference type="EMBL" id="CAJVPY010000448">
    <property type="protein sequence ID" value="CAG8473359.1"/>
    <property type="molecule type" value="Genomic_DNA"/>
</dbReference>
<keyword evidence="3 5" id="KW-1133">Transmembrane helix</keyword>
<evidence type="ECO:0000313" key="6">
    <source>
        <dbReference type="EMBL" id="CAG8473359.1"/>
    </source>
</evidence>
<dbReference type="Pfam" id="PF04750">
    <property type="entry name" value="Far-17a_AIG1"/>
    <property type="match status" value="1"/>
</dbReference>
<comment type="caution">
    <text evidence="6">The sequence shown here is derived from an EMBL/GenBank/DDBJ whole genome shotgun (WGS) entry which is preliminary data.</text>
</comment>
<accession>A0A9N8W100</accession>